<sequence length="830" mass="88717">MNALSPDARLDRVNLLRRAAAIGGPQINGIVGLEVVKRGDDLFLDLECAFPPAPSDVSAANIVITGGVRRPRIAVSGIQADGSVLHVQVERRGDFSNYTLRIVRNGAPLPGFDPLLSEIVFGFRRECEVGFDCQREPVASLDPLPAAPIDYVARDYQGFRRLMLDRLAVLMPGWKEPGAASVEVTLVEMLAHAADRLAYAQDAVATESYLDTARLRASAKRHAKLVDYAMHDGCNARTFVHIRMREPFAGERAVTATVRAGARFMTRTEGVAAAGTETPEVQQARLDGAKFFEAMADCVLSSVRNRIVIHDYLGALTGLAKGATAMAVADPGRALALAAGDLLLIEQVAEPATGDAVPDFERRHVVRLAEVVEGVDPVGQLDAGGDPVPLELLHLSWSTADALPADFALARVTTNDTIDGIAPAPNQPTLVARGNLVPADHGESVGQETVLPVLKPGRRRVVIPLPDCSVTQAIPFDAADTASELLRPNPALTRPAITASQTGGDGSLVHWQVVPDLFASDSVQTHLVLDVETDAPSVLRSGDGMAGRLPESDMPMAVRYRVGNGTEGDVGAEALAHLLTDGNITRDETFLVFEGQPSDIEAIRNPLAASGIAPETIADVRLRAPIMFNEQRRAVTGADYAKVLETHPKVAAARAVERWTGSWRAIVLLVDVDGGAPLDADLEASFRNHLEPYRLAGHALEFREPVLVPLELAMRVCVLPDVPRADVEERLLQLFSGAVLPDGTLGLFHPNRFSFGEPIRLSRLIAAAQCVGGVRHVEIIGLTRQGRGAGAGDVLETGTMAFGAYEIPILANDPNYPDRGKVSLNMEGGQ</sequence>
<accession>A0A158EDQ7</accession>
<dbReference type="AlphaFoldDB" id="A0A158EDQ7"/>
<evidence type="ECO:0000313" key="2">
    <source>
        <dbReference type="Proteomes" id="UP000071859"/>
    </source>
</evidence>
<dbReference type="Proteomes" id="UP000071859">
    <property type="component" value="Unassembled WGS sequence"/>
</dbReference>
<comment type="caution">
    <text evidence="1">The sequence shown here is derived from an EMBL/GenBank/DDBJ whole genome shotgun (WGS) entry which is preliminary data.</text>
</comment>
<organism evidence="1 2">
    <name type="scientific">Caballeronia calidae</name>
    <dbReference type="NCBI Taxonomy" id="1777139"/>
    <lineage>
        <taxon>Bacteria</taxon>
        <taxon>Pseudomonadati</taxon>
        <taxon>Pseudomonadota</taxon>
        <taxon>Betaproteobacteria</taxon>
        <taxon>Burkholderiales</taxon>
        <taxon>Burkholderiaceae</taxon>
        <taxon>Caballeronia</taxon>
    </lineage>
</organism>
<protein>
    <submittedName>
        <fullName evidence="1">Uncharacterized protein</fullName>
    </submittedName>
</protein>
<dbReference type="OrthoDB" id="9796131at2"/>
<reference evidence="1" key="1">
    <citation type="submission" date="2016-01" db="EMBL/GenBank/DDBJ databases">
        <authorList>
            <person name="Peeters C."/>
        </authorList>
    </citation>
    <scope>NUCLEOTIDE SEQUENCE</scope>
    <source>
        <strain evidence="1">LMG 29321</strain>
    </source>
</reference>
<proteinExistence type="predicted"/>
<gene>
    <name evidence="1" type="ORF">AWB78_07167</name>
</gene>
<name>A0A158EDQ7_9BURK</name>
<dbReference type="EMBL" id="FCOX02000069">
    <property type="protein sequence ID" value="SAL04860.1"/>
    <property type="molecule type" value="Genomic_DNA"/>
</dbReference>
<evidence type="ECO:0000313" key="1">
    <source>
        <dbReference type="EMBL" id="SAL04860.1"/>
    </source>
</evidence>
<keyword evidence="2" id="KW-1185">Reference proteome</keyword>
<dbReference type="RefSeq" id="WP_062611221.1">
    <property type="nucleotide sequence ID" value="NZ_FCOX02000069.1"/>
</dbReference>